<protein>
    <submittedName>
        <fullName evidence="2">YcaO-like family protein</fullName>
    </submittedName>
</protein>
<dbReference type="NCBIfam" id="TIGR00702">
    <property type="entry name" value="YcaO-type kinase domain"/>
    <property type="match status" value="1"/>
</dbReference>
<evidence type="ECO:0000259" key="1">
    <source>
        <dbReference type="PROSITE" id="PS51664"/>
    </source>
</evidence>
<dbReference type="InterPro" id="IPR003776">
    <property type="entry name" value="YcaO-like_dom"/>
</dbReference>
<keyword evidence="3" id="KW-1185">Reference proteome</keyword>
<dbReference type="Proteomes" id="UP001291309">
    <property type="component" value="Unassembled WGS sequence"/>
</dbReference>
<gene>
    <name evidence="2" type="ORF">SYV04_28910</name>
</gene>
<reference evidence="2 3" key="1">
    <citation type="submission" date="2023-12" db="EMBL/GenBank/DDBJ databases">
        <title>the genome sequence of Hyalangium sp. s54d21.</title>
        <authorList>
            <person name="Zhang X."/>
        </authorList>
    </citation>
    <scope>NUCLEOTIDE SEQUENCE [LARGE SCALE GENOMIC DNA]</scope>
    <source>
        <strain evidence="3">s54d21</strain>
    </source>
</reference>
<feature type="domain" description="YcaO" evidence="1">
    <location>
        <begin position="67"/>
        <end position="383"/>
    </location>
</feature>
<evidence type="ECO:0000313" key="2">
    <source>
        <dbReference type="EMBL" id="MDY7230451.1"/>
    </source>
</evidence>
<accession>A0ABU5HAE6</accession>
<dbReference type="Pfam" id="PF02624">
    <property type="entry name" value="YcaO"/>
    <property type="match status" value="1"/>
</dbReference>
<name>A0ABU5HAE6_9BACT</name>
<comment type="caution">
    <text evidence="2">The sequence shown here is derived from an EMBL/GenBank/DDBJ whole genome shotgun (WGS) entry which is preliminary data.</text>
</comment>
<dbReference type="PANTHER" id="PTHR37809">
    <property type="entry name" value="RIBOSOMAL PROTEIN S12 METHYLTHIOTRANSFERASE ACCESSORY FACTOR YCAO"/>
    <property type="match status" value="1"/>
</dbReference>
<dbReference type="Gene3D" id="3.30.160.660">
    <property type="match status" value="1"/>
</dbReference>
<dbReference type="PROSITE" id="PS51664">
    <property type="entry name" value="YCAO"/>
    <property type="match status" value="1"/>
</dbReference>
<evidence type="ECO:0000313" key="3">
    <source>
        <dbReference type="Proteomes" id="UP001291309"/>
    </source>
</evidence>
<dbReference type="PANTHER" id="PTHR37809:SF1">
    <property type="entry name" value="RIBOSOMAL PROTEIN S12 METHYLTHIOTRANSFERASE ACCESSORY FACTOR YCAO"/>
    <property type="match status" value="1"/>
</dbReference>
<organism evidence="2 3">
    <name type="scientific">Hyalangium rubrum</name>
    <dbReference type="NCBI Taxonomy" id="3103134"/>
    <lineage>
        <taxon>Bacteria</taxon>
        <taxon>Pseudomonadati</taxon>
        <taxon>Myxococcota</taxon>
        <taxon>Myxococcia</taxon>
        <taxon>Myxococcales</taxon>
        <taxon>Cystobacterineae</taxon>
        <taxon>Archangiaceae</taxon>
        <taxon>Hyalangium</taxon>
    </lineage>
</organism>
<dbReference type="EMBL" id="JAXIVS010000011">
    <property type="protein sequence ID" value="MDY7230451.1"/>
    <property type="molecule type" value="Genomic_DNA"/>
</dbReference>
<sequence>MSLELPKAYMRGTHRVVSPETTLERIRPHLRSFGITRCADITGLDCTGIPVYVAIRPQGRVLQTSNGKGLRHVDAQVSALMESIEHWHAENPAVPFHRASLGQLRRDGARIVSPESLEGFWSSAYFTEDQVLDWVQGEDLHSGEALWLPAFTAYYYRHQHHRYSFNGLASGNHLTEATLHSLYELIERDTLSRLSEGNRIHLGRCDVIDLDTVTDEVVGVLREQVERSELRLVLLRAPSELPTHTFMAVLLDSSPFSHASTVNLGYGAHLSPSVAATRAITEAAQSRLTFIHGSRDDLSEAAYQGGGSHQRLYSFFSQLTPDTSWDELEERSSHDLTRDYQHVLESLQQGGFQGAYRVNLSQRLAEVVVVKVMVPGARLTISI</sequence>
<dbReference type="RefSeq" id="WP_321549173.1">
    <property type="nucleotide sequence ID" value="NZ_JAXIVS010000011.1"/>
</dbReference>
<proteinExistence type="predicted"/>